<comment type="cofactor">
    <cofactor evidence="6">
        <name>Mg(2+)</name>
        <dbReference type="ChEBI" id="CHEBI:18420"/>
    </cofactor>
    <text evidence="6">Binds 1 Mg(2+) ion per subunit.</text>
</comment>
<proteinExistence type="inferred from homology"/>
<evidence type="ECO:0000313" key="11">
    <source>
        <dbReference type="EMBL" id="ASI47865.1"/>
    </source>
</evidence>
<dbReference type="RefSeq" id="WP_075139152.1">
    <property type="nucleotide sequence ID" value="NZ_CP015994.1"/>
</dbReference>
<keyword evidence="4 6" id="KW-0460">Magnesium</keyword>
<feature type="active site" description="Phosphoserine intermediate" evidence="6">
    <location>
        <position position="99"/>
    </location>
</feature>
<evidence type="ECO:0000259" key="8">
    <source>
        <dbReference type="Pfam" id="PF02878"/>
    </source>
</evidence>
<sequence>MNIFGTDGVRGRANAYPMDPITVLRLGMAIGLEARKKVGARVVVGKDTRISGYMVESALVSGLVAMGVNVGLLGPMPTAAIATLVRNLRASMGVVISASHNSYLDNGVKIFDGEGIKIPLELEEMLESNVRAELSGNLAQVRDMGKVYRIAGAVGRYIEFVKGTFPKKLKLSGMKIVVDCANGAAYHIGGEVFWELGADVVVIGNKPDGLNINHNCGSLHPEGMVQKVLEERADIGIALDGDADRVVVCDEKGRLVDGDQVIASIMRHLRVTKSITDAAVTTMSSKSMDRYARELGVRLHRSEVGDRHLVDTMRQHSCSVGGEKSGHIILWEHSTTSDSLVAALQILSIMLLENKSASSIFSDFVPMPRVHRDIPYSMGFDSIAQLIGPTLSDVEKALERVNGRVIFRRSGTERLIRCVVEGEDPELVALVADELSIKLRELGVESDVEPEMQ</sequence>
<dbReference type="PRINTS" id="PR00509">
    <property type="entry name" value="PGMPMM"/>
</dbReference>
<evidence type="ECO:0000256" key="4">
    <source>
        <dbReference type="ARBA" id="ARBA00022842"/>
    </source>
</evidence>
<evidence type="ECO:0000259" key="7">
    <source>
        <dbReference type="Pfam" id="PF00408"/>
    </source>
</evidence>
<keyword evidence="12" id="KW-1185">Reference proteome</keyword>
<evidence type="ECO:0000259" key="10">
    <source>
        <dbReference type="Pfam" id="PF02880"/>
    </source>
</evidence>
<dbReference type="NCBIfam" id="NF008139">
    <property type="entry name" value="PRK10887.1"/>
    <property type="match status" value="1"/>
</dbReference>
<dbReference type="GO" id="GO:0005829">
    <property type="term" value="C:cytosol"/>
    <property type="evidence" value="ECO:0007669"/>
    <property type="project" value="TreeGrafter"/>
</dbReference>
<dbReference type="Gene3D" id="3.30.310.50">
    <property type="entry name" value="Alpha-D-phosphohexomutase, C-terminal domain"/>
    <property type="match status" value="1"/>
</dbReference>
<dbReference type="NCBIfam" id="TIGR01455">
    <property type="entry name" value="glmM"/>
    <property type="match status" value="1"/>
</dbReference>
<dbReference type="Pfam" id="PF02880">
    <property type="entry name" value="PGM_PMM_III"/>
    <property type="match status" value="1"/>
</dbReference>
<dbReference type="GO" id="GO:0008966">
    <property type="term" value="F:phosphoglucosamine mutase activity"/>
    <property type="evidence" value="ECO:0007669"/>
    <property type="project" value="UniProtKB-UniRule"/>
</dbReference>
<keyword evidence="3 6" id="KW-0479">Metal-binding</keyword>
<reference evidence="11 12" key="2">
    <citation type="journal article" date="2019" name="BMC Genomics">
        <title>The Anaplasma ovis genome reveals a high proportion of pseudogenes.</title>
        <authorList>
            <person name="Liu Z."/>
            <person name="Peasley A.M."/>
            <person name="Yang J."/>
            <person name="Li Y."/>
            <person name="Guan G."/>
            <person name="Luo J."/>
            <person name="Yin H."/>
            <person name="Brayton K.A."/>
        </authorList>
    </citation>
    <scope>NUCLEOTIDE SEQUENCE [LARGE SCALE GENOMIC DNA]</scope>
    <source>
        <strain evidence="11 12">Haibei</strain>
    </source>
</reference>
<evidence type="ECO:0000256" key="2">
    <source>
        <dbReference type="ARBA" id="ARBA00022553"/>
    </source>
</evidence>
<dbReference type="Pfam" id="PF02878">
    <property type="entry name" value="PGM_PMM_I"/>
    <property type="match status" value="1"/>
</dbReference>
<dbReference type="PANTHER" id="PTHR42946">
    <property type="entry name" value="PHOSPHOHEXOSE MUTASE"/>
    <property type="match status" value="1"/>
</dbReference>
<feature type="modified residue" description="Phosphoserine" evidence="6">
    <location>
        <position position="99"/>
    </location>
</feature>
<feature type="domain" description="Alpha-D-phosphohexomutase alpha/beta/alpha" evidence="9">
    <location>
        <begin position="156"/>
        <end position="253"/>
    </location>
</feature>
<dbReference type="Proteomes" id="UP000259762">
    <property type="component" value="Chromosome"/>
</dbReference>
<dbReference type="Gene3D" id="3.40.120.10">
    <property type="entry name" value="Alpha-D-Glucose-1,6-Bisphosphate, subunit A, domain 3"/>
    <property type="match status" value="3"/>
</dbReference>
<keyword evidence="5 6" id="KW-0413">Isomerase</keyword>
<dbReference type="InterPro" id="IPR005841">
    <property type="entry name" value="Alpha-D-phosphohexomutase_SF"/>
</dbReference>
<dbReference type="HAMAP" id="MF_01554_B">
    <property type="entry name" value="GlmM_B"/>
    <property type="match status" value="1"/>
</dbReference>
<accession>A0A2Z2LBZ2</accession>
<evidence type="ECO:0000259" key="9">
    <source>
        <dbReference type="Pfam" id="PF02879"/>
    </source>
</evidence>
<dbReference type="InterPro" id="IPR005845">
    <property type="entry name" value="A-D-PHexomutase_a/b/a-II"/>
</dbReference>
<evidence type="ECO:0000313" key="12">
    <source>
        <dbReference type="Proteomes" id="UP000259762"/>
    </source>
</evidence>
<feature type="domain" description="Alpha-D-phosphohexomutase alpha/beta/alpha" evidence="10">
    <location>
        <begin position="257"/>
        <end position="364"/>
    </location>
</feature>
<dbReference type="InterPro" id="IPR036900">
    <property type="entry name" value="A-D-PHexomutase_C_sf"/>
</dbReference>
<comment type="similarity">
    <text evidence="1 6">Belongs to the phosphohexose mutase family.</text>
</comment>
<dbReference type="InterPro" id="IPR050060">
    <property type="entry name" value="Phosphoglucosamine_mutase"/>
</dbReference>
<reference evidence="12" key="1">
    <citation type="submission" date="2018-06" db="EMBL/GenBank/DDBJ databases">
        <title>The Anaplasma ovis genome reveals a high proportion of pseudogenes.</title>
        <authorList>
            <person name="Liu Z."/>
            <person name="Peasley A.M."/>
            <person name="Yang J."/>
            <person name="Li Y."/>
            <person name="Guan G."/>
            <person name="Luo J."/>
            <person name="Yin H."/>
            <person name="Brayton K.A."/>
        </authorList>
    </citation>
    <scope>NUCLEOTIDE SEQUENCE [LARGE SCALE GENOMIC DNA]</scope>
    <source>
        <strain evidence="12">Haibei</strain>
    </source>
</reference>
<comment type="function">
    <text evidence="6">Catalyzes the conversion of glucosamine-6-phosphate to glucosamine-1-phosphate.</text>
</comment>
<evidence type="ECO:0000256" key="6">
    <source>
        <dbReference type="HAMAP-Rule" id="MF_01554"/>
    </source>
</evidence>
<dbReference type="CDD" id="cd05802">
    <property type="entry name" value="GlmM"/>
    <property type="match status" value="1"/>
</dbReference>
<dbReference type="EMBL" id="CP015994">
    <property type="protein sequence ID" value="ASI47865.1"/>
    <property type="molecule type" value="Genomic_DNA"/>
</dbReference>
<dbReference type="InterPro" id="IPR005843">
    <property type="entry name" value="A-D-PHexomutase_C"/>
</dbReference>
<dbReference type="InterPro" id="IPR006352">
    <property type="entry name" value="GlmM_bact"/>
</dbReference>
<organism evidence="11 12">
    <name type="scientific">Anaplasma ovis str. Haibei</name>
    <dbReference type="NCBI Taxonomy" id="1248439"/>
    <lineage>
        <taxon>Bacteria</taxon>
        <taxon>Pseudomonadati</taxon>
        <taxon>Pseudomonadota</taxon>
        <taxon>Alphaproteobacteria</taxon>
        <taxon>Rickettsiales</taxon>
        <taxon>Anaplasmataceae</taxon>
        <taxon>Anaplasma</taxon>
    </lineage>
</organism>
<evidence type="ECO:0000256" key="5">
    <source>
        <dbReference type="ARBA" id="ARBA00023235"/>
    </source>
</evidence>
<gene>
    <name evidence="6 11" type="primary">glmM</name>
    <name evidence="11" type="ORF">AOV_03475</name>
</gene>
<feature type="binding site" evidence="6">
    <location>
        <position position="240"/>
    </location>
    <ligand>
        <name>Mg(2+)</name>
        <dbReference type="ChEBI" id="CHEBI:18420"/>
    </ligand>
</feature>
<dbReference type="SUPFAM" id="SSF53738">
    <property type="entry name" value="Phosphoglucomutase, first 3 domains"/>
    <property type="match status" value="3"/>
</dbReference>
<dbReference type="InterPro" id="IPR016055">
    <property type="entry name" value="A-D-PHexomutase_a/b/a-I/II/III"/>
</dbReference>
<keyword evidence="2 6" id="KW-0597">Phosphoprotein</keyword>
<evidence type="ECO:0000256" key="1">
    <source>
        <dbReference type="ARBA" id="ARBA00010231"/>
    </source>
</evidence>
<comment type="PTM">
    <text evidence="6">Activated by phosphorylation.</text>
</comment>
<dbReference type="InterPro" id="IPR005846">
    <property type="entry name" value="A-D-PHexomutase_a/b/a-III"/>
</dbReference>
<dbReference type="FunFam" id="3.40.120.10:FF:000003">
    <property type="entry name" value="Phosphoglucosamine mutase"/>
    <property type="match status" value="1"/>
</dbReference>
<dbReference type="InterPro" id="IPR005844">
    <property type="entry name" value="A-D-PHexomutase_a/b/a-I"/>
</dbReference>
<comment type="catalytic activity">
    <reaction evidence="6">
        <text>alpha-D-glucosamine 1-phosphate = D-glucosamine 6-phosphate</text>
        <dbReference type="Rhea" id="RHEA:23424"/>
        <dbReference type="ChEBI" id="CHEBI:58516"/>
        <dbReference type="ChEBI" id="CHEBI:58725"/>
        <dbReference type="EC" id="5.4.2.10"/>
    </reaction>
</comment>
<dbReference type="Pfam" id="PF00408">
    <property type="entry name" value="PGM_PMM_IV"/>
    <property type="match status" value="1"/>
</dbReference>
<dbReference type="GO" id="GO:0000287">
    <property type="term" value="F:magnesium ion binding"/>
    <property type="evidence" value="ECO:0007669"/>
    <property type="project" value="UniProtKB-UniRule"/>
</dbReference>
<dbReference type="FunFam" id="3.40.120.10:FF:000001">
    <property type="entry name" value="Phosphoglucosamine mutase"/>
    <property type="match status" value="1"/>
</dbReference>
<protein>
    <recommendedName>
        <fullName evidence="6">Phosphoglucosamine mutase</fullName>
        <ecNumber evidence="6">5.4.2.10</ecNumber>
    </recommendedName>
</protein>
<evidence type="ECO:0000256" key="3">
    <source>
        <dbReference type="ARBA" id="ARBA00022723"/>
    </source>
</evidence>
<dbReference type="PANTHER" id="PTHR42946:SF1">
    <property type="entry name" value="PHOSPHOGLUCOMUTASE (ALPHA-D-GLUCOSE-1,6-BISPHOSPHATE-DEPENDENT)"/>
    <property type="match status" value="1"/>
</dbReference>
<dbReference type="OrthoDB" id="9803322at2"/>
<dbReference type="AlphaFoldDB" id="A0A2Z2LBZ2"/>
<dbReference type="KEGG" id="aoh:AOV_03475"/>
<dbReference type="SUPFAM" id="SSF55957">
    <property type="entry name" value="Phosphoglucomutase, C-terminal domain"/>
    <property type="match status" value="1"/>
</dbReference>
<feature type="binding site" evidence="6">
    <location>
        <position position="244"/>
    </location>
    <ligand>
        <name>Mg(2+)</name>
        <dbReference type="ChEBI" id="CHEBI:18420"/>
    </ligand>
</feature>
<dbReference type="GO" id="GO:0005975">
    <property type="term" value="P:carbohydrate metabolic process"/>
    <property type="evidence" value="ECO:0007669"/>
    <property type="project" value="InterPro"/>
</dbReference>
<dbReference type="GO" id="GO:0006048">
    <property type="term" value="P:UDP-N-acetylglucosamine biosynthetic process"/>
    <property type="evidence" value="ECO:0007669"/>
    <property type="project" value="TreeGrafter"/>
</dbReference>
<dbReference type="EC" id="5.4.2.10" evidence="6"/>
<dbReference type="GO" id="GO:0009252">
    <property type="term" value="P:peptidoglycan biosynthetic process"/>
    <property type="evidence" value="ECO:0007669"/>
    <property type="project" value="TreeGrafter"/>
</dbReference>
<feature type="domain" description="Alpha-D-phosphohexomutase C-terminal" evidence="7">
    <location>
        <begin position="395"/>
        <end position="435"/>
    </location>
</feature>
<feature type="binding site" description="via phosphate group" evidence="6">
    <location>
        <position position="99"/>
    </location>
    <ligand>
        <name>Mg(2+)</name>
        <dbReference type="ChEBI" id="CHEBI:18420"/>
    </ligand>
</feature>
<dbReference type="Pfam" id="PF02879">
    <property type="entry name" value="PGM_PMM_II"/>
    <property type="match status" value="1"/>
</dbReference>
<feature type="binding site" evidence="6">
    <location>
        <position position="242"/>
    </location>
    <ligand>
        <name>Mg(2+)</name>
        <dbReference type="ChEBI" id="CHEBI:18420"/>
    </ligand>
</feature>
<feature type="domain" description="Alpha-D-phosphohexomutase alpha/beta/alpha" evidence="8">
    <location>
        <begin position="2"/>
        <end position="133"/>
    </location>
</feature>
<name>A0A2Z2LBZ2_9RICK</name>
<dbReference type="GO" id="GO:0004615">
    <property type="term" value="F:phosphomannomutase activity"/>
    <property type="evidence" value="ECO:0007669"/>
    <property type="project" value="TreeGrafter"/>
</dbReference>